<gene>
    <name evidence="3" type="ORF">CTOB1V02_LOCUS14641</name>
</gene>
<dbReference type="Gene3D" id="3.30.1660.10">
    <property type="entry name" value="Flavin-binding protein dodecin"/>
    <property type="match status" value="1"/>
</dbReference>
<dbReference type="PANTHER" id="PTHR39324">
    <property type="entry name" value="CALCIUM DODECIN"/>
    <property type="match status" value="1"/>
</dbReference>
<feature type="domain" description="DUF1835" evidence="2">
    <location>
        <begin position="65"/>
        <end position="149"/>
    </location>
</feature>
<dbReference type="PANTHER" id="PTHR39324:SF1">
    <property type="entry name" value="CALCIUM DODECIN"/>
    <property type="match status" value="1"/>
</dbReference>
<evidence type="ECO:0000256" key="1">
    <source>
        <dbReference type="SAM" id="MobiDB-lite"/>
    </source>
</evidence>
<protein>
    <recommendedName>
        <fullName evidence="2">DUF1835 domain-containing protein</fullName>
    </recommendedName>
</protein>
<organism evidence="3">
    <name type="scientific">Cyprideis torosa</name>
    <dbReference type="NCBI Taxonomy" id="163714"/>
    <lineage>
        <taxon>Eukaryota</taxon>
        <taxon>Metazoa</taxon>
        <taxon>Ecdysozoa</taxon>
        <taxon>Arthropoda</taxon>
        <taxon>Crustacea</taxon>
        <taxon>Oligostraca</taxon>
        <taxon>Ostracoda</taxon>
        <taxon>Podocopa</taxon>
        <taxon>Podocopida</taxon>
        <taxon>Cytherocopina</taxon>
        <taxon>Cytheroidea</taxon>
        <taxon>Cytherideidae</taxon>
        <taxon>Cyprideis</taxon>
    </lineage>
</organism>
<dbReference type="AlphaFoldDB" id="A0A7R8WXN6"/>
<dbReference type="OrthoDB" id="10444298at2759"/>
<evidence type="ECO:0000313" key="3">
    <source>
        <dbReference type="EMBL" id="CAD7236826.1"/>
    </source>
</evidence>
<dbReference type="Pfam" id="PF08874">
    <property type="entry name" value="DUF1835"/>
    <property type="match status" value="1"/>
</dbReference>
<dbReference type="NCBIfam" id="NF043052">
    <property type="entry name" value="DodecBact"/>
    <property type="match status" value="1"/>
</dbReference>
<dbReference type="EMBL" id="OB682235">
    <property type="protein sequence ID" value="CAD7236826.1"/>
    <property type="molecule type" value="Genomic_DNA"/>
</dbReference>
<dbReference type="InterPro" id="IPR009923">
    <property type="entry name" value="Dodecin"/>
</dbReference>
<dbReference type="InterPro" id="IPR050049">
    <property type="entry name" value="Dodecin_bact"/>
</dbReference>
<feature type="region of interest" description="Disordered" evidence="1">
    <location>
        <begin position="1"/>
        <end position="21"/>
    </location>
</feature>
<reference evidence="3" key="1">
    <citation type="submission" date="2020-11" db="EMBL/GenBank/DDBJ databases">
        <authorList>
            <person name="Tran Van P."/>
        </authorList>
    </citation>
    <scope>NUCLEOTIDE SEQUENCE</scope>
</reference>
<dbReference type="InterPro" id="IPR014973">
    <property type="entry name" value="DUF1835"/>
</dbReference>
<evidence type="ECO:0000259" key="2">
    <source>
        <dbReference type="Pfam" id="PF08874"/>
    </source>
</evidence>
<accession>A0A7R8WXN6</accession>
<sequence length="362" mass="41691">MSDHVYKTVEVTGSSSSSSDDAIRTAIKKASESIHNLNWFEVIETRGHIDGADVSHWQAAGIEGTFLPWRDLLHEGPVPAKLTLPELFKRRTSYLSQEGYSSHKQAEQHFQHSLSLLADLQQYARVILWFEHDLYDQLQLLQILDHLGSRNDLRPPVELIQTDEYLGCTTVSDIPRFQSLQTTVTPQQMEVASVAWQAFRHHTPEPWIELLTRDTHALPHLHAAIERLLEEYPDRHTGLNRTQRTALSLIADGHQQPGRLFGEYQKTEQRRFLGDLSFWRMLRQLMAHEPGILQQTAGPKLEHQPHPEPRLEVTALGREILQGIQQAKPFDQGRTWWLGGVTLSADNRWYWNPQTQCLEHAR</sequence>
<proteinExistence type="predicted"/>
<dbReference type="InterPro" id="IPR025543">
    <property type="entry name" value="Dodecin-like"/>
</dbReference>
<dbReference type="InterPro" id="IPR036694">
    <property type="entry name" value="Dodecin-like_sf"/>
</dbReference>
<dbReference type="Pfam" id="PF07311">
    <property type="entry name" value="Dodecin"/>
    <property type="match status" value="1"/>
</dbReference>
<dbReference type="SUPFAM" id="SSF89807">
    <property type="entry name" value="Dodecin-like"/>
    <property type="match status" value="1"/>
</dbReference>
<name>A0A7R8WXN6_9CRUS</name>